<sequence>MLTPHFQKTRATIRPFLVRISAAGRL</sequence>
<accession>A0AAE9XG32</accession>
<gene>
    <name evidence="1" type="ORF">NY151_03900</name>
</gene>
<evidence type="ECO:0000313" key="2">
    <source>
        <dbReference type="Proteomes" id="UP001179501"/>
    </source>
</evidence>
<proteinExistence type="predicted"/>
<dbReference type="Proteomes" id="UP001179501">
    <property type="component" value="Chromosome"/>
</dbReference>
<evidence type="ECO:0000313" key="1">
    <source>
        <dbReference type="EMBL" id="WCG04212.1"/>
    </source>
</evidence>
<reference evidence="1" key="1">
    <citation type="submission" date="2023-01" db="EMBL/GenBank/DDBJ databases">
        <title>Phages are important unrecognized players in the ecology of the oral pathogen Porphyromonas gingivalis.</title>
        <authorList>
            <person name="Matrishin C.B."/>
            <person name="Kauffman K.M."/>
        </authorList>
    </citation>
    <scope>NUCLEOTIDE SEQUENCE</scope>
    <source>
        <strain evidence="1">ATCC 49417</strain>
    </source>
</reference>
<name>A0AAE9XG32_PORGN</name>
<dbReference type="AlphaFoldDB" id="A0AAE9XG32"/>
<protein>
    <submittedName>
        <fullName evidence="1">Uncharacterized protein</fullName>
    </submittedName>
</protein>
<organism evidence="1 2">
    <name type="scientific">Porphyromonas gingivalis</name>
    <name type="common">Bacteroides gingivalis</name>
    <dbReference type="NCBI Taxonomy" id="837"/>
    <lineage>
        <taxon>Bacteria</taxon>
        <taxon>Pseudomonadati</taxon>
        <taxon>Bacteroidota</taxon>
        <taxon>Bacteroidia</taxon>
        <taxon>Bacteroidales</taxon>
        <taxon>Porphyromonadaceae</taxon>
        <taxon>Porphyromonas</taxon>
    </lineage>
</organism>
<dbReference type="EMBL" id="CP116614">
    <property type="protein sequence ID" value="WCG04212.1"/>
    <property type="molecule type" value="Genomic_DNA"/>
</dbReference>